<feature type="compositionally biased region" description="Low complexity" evidence="3">
    <location>
        <begin position="391"/>
        <end position="417"/>
    </location>
</feature>
<dbReference type="InterPro" id="IPR058626">
    <property type="entry name" value="MdtA-like_b-barrel"/>
</dbReference>
<keyword evidence="4" id="KW-0732">Signal</keyword>
<feature type="region of interest" description="Disordered" evidence="3">
    <location>
        <begin position="387"/>
        <end position="417"/>
    </location>
</feature>
<dbReference type="Pfam" id="PF25944">
    <property type="entry name" value="Beta-barrel_RND"/>
    <property type="match status" value="1"/>
</dbReference>
<dbReference type="Pfam" id="PF25917">
    <property type="entry name" value="BSH_RND"/>
    <property type="match status" value="1"/>
</dbReference>
<feature type="domain" description="Multidrug resistance protein MdtA-like alpha-helical hairpin" evidence="5">
    <location>
        <begin position="116"/>
        <end position="182"/>
    </location>
</feature>
<dbReference type="FunFam" id="2.40.420.20:FF:000001">
    <property type="entry name" value="Efflux RND transporter periplasmic adaptor subunit"/>
    <property type="match status" value="1"/>
</dbReference>
<dbReference type="Proteomes" id="UP000293433">
    <property type="component" value="Unassembled WGS sequence"/>
</dbReference>
<feature type="domain" description="Multidrug resistance protein MdtA-like barrel-sandwich hybrid" evidence="6">
    <location>
        <begin position="74"/>
        <end position="217"/>
    </location>
</feature>
<dbReference type="GO" id="GO:0030313">
    <property type="term" value="C:cell envelope"/>
    <property type="evidence" value="ECO:0007669"/>
    <property type="project" value="UniProtKB-SubCell"/>
</dbReference>
<dbReference type="RefSeq" id="WP_130482758.1">
    <property type="nucleotide sequence ID" value="NZ_SGWV01000010.1"/>
</dbReference>
<sequence>MTDPFLSPFPLRRTGLAAAALAFLLTLAACGGGSAAGPGGPGGMPPPPSVGVVTVEPADVELLTELPGRLEAWRTAQVRARIPGIVQKRLYTEGSLVKAGQPLFEIDPAPFRAAVESAQANVARAEAGVAQAESVVQRNRPLAAAQVVSDAEWVVNQNALKLAQADLAAARAALTTARINLGHASVQAPIAGFIGRAQVNEGALVGQGDATLLATIQQTRTMYVNFTQSASEAMRLRRAFEAGQFKRVGGAGAEVKLVLDDGSVYPRPGKLLFSDLSVDAGTGQVTLRAEVPNPDGLLLPGLYVKVRLAQARADGGILVPQQAVTRGGSGGTDVLMVVGEGNMPAPRPVKIGGANGQNWVVLDGLKAGEQVIVDGFQKMRPNTPVTPVPWTPGGARPAAGAPAASAAAAPASAASAR</sequence>
<evidence type="ECO:0000256" key="2">
    <source>
        <dbReference type="ARBA" id="ARBA00009477"/>
    </source>
</evidence>
<evidence type="ECO:0000259" key="7">
    <source>
        <dbReference type="Pfam" id="PF25944"/>
    </source>
</evidence>
<dbReference type="Gene3D" id="2.40.50.100">
    <property type="match status" value="1"/>
</dbReference>
<dbReference type="InterPro" id="IPR058624">
    <property type="entry name" value="MdtA-like_HH"/>
</dbReference>
<feature type="signal peptide" evidence="4">
    <location>
        <begin position="1"/>
        <end position="28"/>
    </location>
</feature>
<dbReference type="GO" id="GO:0022857">
    <property type="term" value="F:transmembrane transporter activity"/>
    <property type="evidence" value="ECO:0007669"/>
    <property type="project" value="InterPro"/>
</dbReference>
<dbReference type="AlphaFoldDB" id="A0A4Q7LGU8"/>
<proteinExistence type="inferred from homology"/>
<dbReference type="EMBL" id="SGWV01000010">
    <property type="protein sequence ID" value="RZS53312.1"/>
    <property type="molecule type" value="Genomic_DNA"/>
</dbReference>
<feature type="domain" description="Multidrug resistance protein MdtA-like beta-barrel" evidence="7">
    <location>
        <begin position="221"/>
        <end position="309"/>
    </location>
</feature>
<dbReference type="Gene3D" id="2.40.30.170">
    <property type="match status" value="1"/>
</dbReference>
<dbReference type="Pfam" id="PF25967">
    <property type="entry name" value="RND-MFP_C"/>
    <property type="match status" value="1"/>
</dbReference>
<name>A0A4Q7LGU8_9BURK</name>
<dbReference type="InterPro" id="IPR058627">
    <property type="entry name" value="MdtA-like_C"/>
</dbReference>
<dbReference type="Gene3D" id="2.40.420.20">
    <property type="match status" value="1"/>
</dbReference>
<dbReference type="GO" id="GO:0046677">
    <property type="term" value="P:response to antibiotic"/>
    <property type="evidence" value="ECO:0007669"/>
    <property type="project" value="TreeGrafter"/>
</dbReference>
<feature type="chain" id="PRO_5020620115" evidence="4">
    <location>
        <begin position="29"/>
        <end position="417"/>
    </location>
</feature>
<dbReference type="OrthoDB" id="9783047at2"/>
<dbReference type="NCBIfam" id="TIGR01730">
    <property type="entry name" value="RND_mfp"/>
    <property type="match status" value="1"/>
</dbReference>
<comment type="similarity">
    <text evidence="2">Belongs to the membrane fusion protein (MFP) (TC 8.A.1) family.</text>
</comment>
<protein>
    <submittedName>
        <fullName evidence="9">Membrane fusion protein (Multidrug efflux system)</fullName>
    </submittedName>
</protein>
<dbReference type="SUPFAM" id="SSF111369">
    <property type="entry name" value="HlyD-like secretion proteins"/>
    <property type="match status" value="1"/>
</dbReference>
<gene>
    <name evidence="9" type="ORF">EV685_2940</name>
</gene>
<evidence type="ECO:0000313" key="10">
    <source>
        <dbReference type="Proteomes" id="UP000293433"/>
    </source>
</evidence>
<evidence type="ECO:0000259" key="6">
    <source>
        <dbReference type="Pfam" id="PF25917"/>
    </source>
</evidence>
<dbReference type="GO" id="GO:0005886">
    <property type="term" value="C:plasma membrane"/>
    <property type="evidence" value="ECO:0007669"/>
    <property type="project" value="TreeGrafter"/>
</dbReference>
<dbReference type="Pfam" id="PF25876">
    <property type="entry name" value="HH_MFP_RND"/>
    <property type="match status" value="1"/>
</dbReference>
<dbReference type="InterPro" id="IPR006143">
    <property type="entry name" value="RND_pump_MFP"/>
</dbReference>
<evidence type="ECO:0000256" key="4">
    <source>
        <dbReference type="SAM" id="SignalP"/>
    </source>
</evidence>
<dbReference type="InterPro" id="IPR058625">
    <property type="entry name" value="MdtA-like_BSH"/>
</dbReference>
<feature type="domain" description="Multidrug resistance protein MdtA-like C-terminal permuted SH3" evidence="8">
    <location>
        <begin position="317"/>
        <end position="378"/>
    </location>
</feature>
<accession>A0A4Q7LGU8</accession>
<evidence type="ECO:0000259" key="8">
    <source>
        <dbReference type="Pfam" id="PF25967"/>
    </source>
</evidence>
<dbReference type="PANTHER" id="PTHR30158">
    <property type="entry name" value="ACRA/E-RELATED COMPONENT OF DRUG EFFLUX TRANSPORTER"/>
    <property type="match status" value="1"/>
</dbReference>
<evidence type="ECO:0000313" key="9">
    <source>
        <dbReference type="EMBL" id="RZS53312.1"/>
    </source>
</evidence>
<keyword evidence="10" id="KW-1185">Reference proteome</keyword>
<dbReference type="Gene3D" id="1.10.287.470">
    <property type="entry name" value="Helix hairpin bin"/>
    <property type="match status" value="1"/>
</dbReference>
<evidence type="ECO:0000256" key="1">
    <source>
        <dbReference type="ARBA" id="ARBA00004196"/>
    </source>
</evidence>
<comment type="caution">
    <text evidence="9">The sequence shown here is derived from an EMBL/GenBank/DDBJ whole genome shotgun (WGS) entry which is preliminary data.</text>
</comment>
<evidence type="ECO:0000259" key="5">
    <source>
        <dbReference type="Pfam" id="PF25876"/>
    </source>
</evidence>
<comment type="subcellular location">
    <subcellularLocation>
        <location evidence="1">Cell envelope</location>
    </subcellularLocation>
</comment>
<dbReference type="PANTHER" id="PTHR30158:SF3">
    <property type="entry name" value="MULTIDRUG EFFLUX PUMP SUBUNIT ACRA-RELATED"/>
    <property type="match status" value="1"/>
</dbReference>
<organism evidence="9 10">
    <name type="scientific">Sphaerotilus mobilis</name>
    <dbReference type="NCBI Taxonomy" id="47994"/>
    <lineage>
        <taxon>Bacteria</taxon>
        <taxon>Pseudomonadati</taxon>
        <taxon>Pseudomonadota</taxon>
        <taxon>Betaproteobacteria</taxon>
        <taxon>Burkholderiales</taxon>
        <taxon>Sphaerotilaceae</taxon>
        <taxon>Sphaerotilus</taxon>
    </lineage>
</organism>
<reference evidence="9 10" key="1">
    <citation type="submission" date="2019-02" db="EMBL/GenBank/DDBJ databases">
        <title>Genomic Encyclopedia of Type Strains, Phase IV (KMG-IV): sequencing the most valuable type-strain genomes for metagenomic binning, comparative biology and taxonomic classification.</title>
        <authorList>
            <person name="Goeker M."/>
        </authorList>
    </citation>
    <scope>NUCLEOTIDE SEQUENCE [LARGE SCALE GENOMIC DNA]</scope>
    <source>
        <strain evidence="9 10">DSM 10617</strain>
    </source>
</reference>
<evidence type="ECO:0000256" key="3">
    <source>
        <dbReference type="SAM" id="MobiDB-lite"/>
    </source>
</evidence>